<dbReference type="EMBL" id="JBHTKL010000005">
    <property type="protein sequence ID" value="MFD1020361.1"/>
    <property type="molecule type" value="Genomic_DNA"/>
</dbReference>
<dbReference type="Proteomes" id="UP001596990">
    <property type="component" value="Unassembled WGS sequence"/>
</dbReference>
<keyword evidence="9" id="KW-1185">Reference proteome</keyword>
<evidence type="ECO:0000256" key="2">
    <source>
        <dbReference type="ARBA" id="ARBA00022475"/>
    </source>
</evidence>
<dbReference type="InterPro" id="IPR052027">
    <property type="entry name" value="PspC"/>
</dbReference>
<feature type="transmembrane region" description="Helical" evidence="6">
    <location>
        <begin position="31"/>
        <end position="57"/>
    </location>
</feature>
<evidence type="ECO:0000256" key="6">
    <source>
        <dbReference type="SAM" id="Phobius"/>
    </source>
</evidence>
<evidence type="ECO:0000259" key="7">
    <source>
        <dbReference type="Pfam" id="PF04024"/>
    </source>
</evidence>
<sequence length="66" mass="7203">MAGNLKRSKSDRMVAGVLGGLSDYIGMDANLLRIVFLILCIPVSPLILVYLAAIFIVPNERRGKTQ</sequence>
<keyword evidence="5 6" id="KW-0472">Membrane</keyword>
<keyword evidence="2" id="KW-1003">Cell membrane</keyword>
<dbReference type="RefSeq" id="WP_386061833.1">
    <property type="nucleotide sequence ID" value="NZ_JBHTKL010000005.1"/>
</dbReference>
<dbReference type="PANTHER" id="PTHR33885:SF3">
    <property type="entry name" value="PHAGE SHOCK PROTEIN C"/>
    <property type="match status" value="1"/>
</dbReference>
<evidence type="ECO:0000313" key="8">
    <source>
        <dbReference type="EMBL" id="MFD1020361.1"/>
    </source>
</evidence>
<dbReference type="Pfam" id="PF04024">
    <property type="entry name" value="PspC"/>
    <property type="match status" value="1"/>
</dbReference>
<organism evidence="8 9">
    <name type="scientific">Thalassobacillus hwangdonensis</name>
    <dbReference type="NCBI Taxonomy" id="546108"/>
    <lineage>
        <taxon>Bacteria</taxon>
        <taxon>Bacillati</taxon>
        <taxon>Bacillota</taxon>
        <taxon>Bacilli</taxon>
        <taxon>Bacillales</taxon>
        <taxon>Bacillaceae</taxon>
        <taxon>Thalassobacillus</taxon>
    </lineage>
</organism>
<reference evidence="9" key="1">
    <citation type="journal article" date="2019" name="Int. J. Syst. Evol. Microbiol.">
        <title>The Global Catalogue of Microorganisms (GCM) 10K type strain sequencing project: providing services to taxonomists for standard genome sequencing and annotation.</title>
        <authorList>
            <consortium name="The Broad Institute Genomics Platform"/>
            <consortium name="The Broad Institute Genome Sequencing Center for Infectious Disease"/>
            <person name="Wu L."/>
            <person name="Ma J."/>
        </authorList>
    </citation>
    <scope>NUCLEOTIDE SEQUENCE [LARGE SCALE GENOMIC DNA]</scope>
    <source>
        <strain evidence="9">CCUG 56607</strain>
    </source>
</reference>
<evidence type="ECO:0000256" key="5">
    <source>
        <dbReference type="ARBA" id="ARBA00023136"/>
    </source>
</evidence>
<keyword evidence="3 6" id="KW-0812">Transmembrane</keyword>
<comment type="caution">
    <text evidence="8">The sequence shown here is derived from an EMBL/GenBank/DDBJ whole genome shotgun (WGS) entry which is preliminary data.</text>
</comment>
<keyword evidence="4 6" id="KW-1133">Transmembrane helix</keyword>
<protein>
    <submittedName>
        <fullName evidence="8">PspC domain-containing protein</fullName>
    </submittedName>
</protein>
<evidence type="ECO:0000313" key="9">
    <source>
        <dbReference type="Proteomes" id="UP001596990"/>
    </source>
</evidence>
<gene>
    <name evidence="8" type="ORF">ACFQ2J_14325</name>
</gene>
<evidence type="ECO:0000256" key="3">
    <source>
        <dbReference type="ARBA" id="ARBA00022692"/>
    </source>
</evidence>
<name>A0ABW3L4X6_9BACI</name>
<evidence type="ECO:0000256" key="4">
    <source>
        <dbReference type="ARBA" id="ARBA00022989"/>
    </source>
</evidence>
<feature type="domain" description="Phage shock protein PspC N-terminal" evidence="7">
    <location>
        <begin position="5"/>
        <end position="60"/>
    </location>
</feature>
<dbReference type="InterPro" id="IPR007168">
    <property type="entry name" value="Phageshock_PspC_N"/>
</dbReference>
<comment type="subcellular location">
    <subcellularLocation>
        <location evidence="1">Cell membrane</location>
        <topology evidence="1">Single-pass membrane protein</topology>
    </subcellularLocation>
</comment>
<dbReference type="PANTHER" id="PTHR33885">
    <property type="entry name" value="PHAGE SHOCK PROTEIN C"/>
    <property type="match status" value="1"/>
</dbReference>
<proteinExistence type="predicted"/>
<accession>A0ABW3L4X6</accession>
<evidence type="ECO:0000256" key="1">
    <source>
        <dbReference type="ARBA" id="ARBA00004162"/>
    </source>
</evidence>